<feature type="signal peptide" evidence="1">
    <location>
        <begin position="1"/>
        <end position="17"/>
    </location>
</feature>
<gene>
    <name evidence="2" type="ORF">BDV23DRAFT_149597</name>
</gene>
<dbReference type="Proteomes" id="UP000326877">
    <property type="component" value="Unassembled WGS sequence"/>
</dbReference>
<proteinExistence type="predicted"/>
<evidence type="ECO:0000256" key="1">
    <source>
        <dbReference type="SAM" id="SignalP"/>
    </source>
</evidence>
<protein>
    <submittedName>
        <fullName evidence="2">Uncharacterized protein</fullName>
    </submittedName>
</protein>
<name>A0A5N7CH51_PETAA</name>
<dbReference type="AlphaFoldDB" id="A0A5N7CH51"/>
<keyword evidence="1" id="KW-0732">Signal</keyword>
<reference evidence="2" key="1">
    <citation type="submission" date="2019-04" db="EMBL/GenBank/DDBJ databases">
        <title>Friends and foes A comparative genomics studyof 23 Aspergillus species from section Flavi.</title>
        <authorList>
            <consortium name="DOE Joint Genome Institute"/>
            <person name="Kjaerbolling I."/>
            <person name="Vesth T."/>
            <person name="Frisvad J.C."/>
            <person name="Nybo J.L."/>
            <person name="Theobald S."/>
            <person name="Kildgaard S."/>
            <person name="Isbrandt T."/>
            <person name="Kuo A."/>
            <person name="Sato A."/>
            <person name="Lyhne E.K."/>
            <person name="Kogle M.E."/>
            <person name="Wiebenga A."/>
            <person name="Kun R.S."/>
            <person name="Lubbers R.J."/>
            <person name="Makela M.R."/>
            <person name="Barry K."/>
            <person name="Chovatia M."/>
            <person name="Clum A."/>
            <person name="Daum C."/>
            <person name="Haridas S."/>
            <person name="He G."/>
            <person name="LaButti K."/>
            <person name="Lipzen A."/>
            <person name="Mondo S."/>
            <person name="Riley R."/>
            <person name="Salamov A."/>
            <person name="Simmons B.A."/>
            <person name="Magnuson J.K."/>
            <person name="Henrissat B."/>
            <person name="Mortensen U.H."/>
            <person name="Larsen T.O."/>
            <person name="Devries R.P."/>
            <person name="Grigoriev I.V."/>
            <person name="Machida M."/>
            <person name="Baker S.E."/>
            <person name="Andersen M.R."/>
        </authorList>
    </citation>
    <scope>NUCLEOTIDE SEQUENCE [LARGE SCALE GENOMIC DNA]</scope>
    <source>
        <strain evidence="2">IBT 14317</strain>
    </source>
</reference>
<accession>A0A5N7CH51</accession>
<evidence type="ECO:0000313" key="2">
    <source>
        <dbReference type="EMBL" id="KAE8393395.1"/>
    </source>
</evidence>
<feature type="chain" id="PRO_5024796225" evidence="1">
    <location>
        <begin position="18"/>
        <end position="74"/>
    </location>
</feature>
<sequence length="74" mass="8057">MLIFLFAPALRRMPAISACPQYTATPNGVLYPEIYFSPSSISRSAPYWTSNLTASGDLIAMAAKSKVLQDLMSL</sequence>
<dbReference type="EMBL" id="ML735230">
    <property type="protein sequence ID" value="KAE8393395.1"/>
    <property type="molecule type" value="Genomic_DNA"/>
</dbReference>
<organism evidence="2">
    <name type="scientific">Petromyces alliaceus</name>
    <name type="common">Aspergillus alliaceus</name>
    <dbReference type="NCBI Taxonomy" id="209559"/>
    <lineage>
        <taxon>Eukaryota</taxon>
        <taxon>Fungi</taxon>
        <taxon>Dikarya</taxon>
        <taxon>Ascomycota</taxon>
        <taxon>Pezizomycotina</taxon>
        <taxon>Eurotiomycetes</taxon>
        <taxon>Eurotiomycetidae</taxon>
        <taxon>Eurotiales</taxon>
        <taxon>Aspergillaceae</taxon>
        <taxon>Aspergillus</taxon>
        <taxon>Aspergillus subgen. Circumdati</taxon>
    </lineage>
</organism>